<name>A0A1R2AYW4_9CILI</name>
<accession>A0A1R2AYW4</accession>
<comment type="caution">
    <text evidence="1">The sequence shown here is derived from an EMBL/GenBank/DDBJ whole genome shotgun (WGS) entry which is preliminary data.</text>
</comment>
<gene>
    <name evidence="1" type="ORF">SteCoe_32496</name>
</gene>
<evidence type="ECO:0000313" key="1">
    <source>
        <dbReference type="EMBL" id="OMJ69708.1"/>
    </source>
</evidence>
<proteinExistence type="predicted"/>
<keyword evidence="2" id="KW-1185">Reference proteome</keyword>
<dbReference type="SUPFAM" id="SSF48371">
    <property type="entry name" value="ARM repeat"/>
    <property type="match status" value="1"/>
</dbReference>
<organism evidence="1 2">
    <name type="scientific">Stentor coeruleus</name>
    <dbReference type="NCBI Taxonomy" id="5963"/>
    <lineage>
        <taxon>Eukaryota</taxon>
        <taxon>Sar</taxon>
        <taxon>Alveolata</taxon>
        <taxon>Ciliophora</taxon>
        <taxon>Postciliodesmatophora</taxon>
        <taxon>Heterotrichea</taxon>
        <taxon>Heterotrichida</taxon>
        <taxon>Stentoridae</taxon>
        <taxon>Stentor</taxon>
    </lineage>
</organism>
<dbReference type="AlphaFoldDB" id="A0A1R2AYW4"/>
<sequence length="484" mass="57073">MEQQMKERNSTFMKVHNPDLFKKEREDWAVQLRRKKRDRLLYAERKNSNLKGQVLSTDLLHACPGLLSDDPKLKNEALIHGLSIPSFREQVLDYLQRYMENSSCFNPGGNEIELANSLISIIFDANLCEVASNCLAYMYTFFTDLPHLESQHIDFFILCFSTSSSRKNFIITTHNLIKYLDLTLSQINTLITILYNQKNTYDENVCISRISFYLCKKFNKKADYQALFEWVIKSIEDHSTENYEYLVRSIYILLDKSRQKHMFKEILLKRKFYLTFLALSSGSDRQILTALKIFIIFLHSNMKDIIKSDIKKYDGEIYFTQHLPNRNFDIKFEALKCVALAVDIKFAYEHINDEYLQDAFDDLKSFDKMKVVMALTFVTDVIIYFKYNYELFLKLGFFKILNEIEKVFISECAENVIFACCDMVERSKECKDEFFEQGVIEVLWEIIDCNNKEMVEAIENLELELDSENQAKNVLHPVEHFEFS</sequence>
<protein>
    <submittedName>
        <fullName evidence="1">Uncharacterized protein</fullName>
    </submittedName>
</protein>
<dbReference type="Proteomes" id="UP000187209">
    <property type="component" value="Unassembled WGS sequence"/>
</dbReference>
<reference evidence="1 2" key="1">
    <citation type="submission" date="2016-11" db="EMBL/GenBank/DDBJ databases">
        <title>The macronuclear genome of Stentor coeruleus: a giant cell with tiny introns.</title>
        <authorList>
            <person name="Slabodnick M."/>
            <person name="Ruby J.G."/>
            <person name="Reiff S.B."/>
            <person name="Swart E.C."/>
            <person name="Gosai S."/>
            <person name="Prabakaran S."/>
            <person name="Witkowska E."/>
            <person name="Larue G.E."/>
            <person name="Fisher S."/>
            <person name="Freeman R.M."/>
            <person name="Gunawardena J."/>
            <person name="Chu W."/>
            <person name="Stover N.A."/>
            <person name="Gregory B.D."/>
            <person name="Nowacki M."/>
            <person name="Derisi J."/>
            <person name="Roy S.W."/>
            <person name="Marshall W.F."/>
            <person name="Sood P."/>
        </authorList>
    </citation>
    <scope>NUCLEOTIDE SEQUENCE [LARGE SCALE GENOMIC DNA]</scope>
    <source>
        <strain evidence="1">WM001</strain>
    </source>
</reference>
<dbReference type="EMBL" id="MPUH01001167">
    <property type="protein sequence ID" value="OMJ69708.1"/>
    <property type="molecule type" value="Genomic_DNA"/>
</dbReference>
<evidence type="ECO:0000313" key="2">
    <source>
        <dbReference type="Proteomes" id="UP000187209"/>
    </source>
</evidence>
<dbReference type="InterPro" id="IPR016024">
    <property type="entry name" value="ARM-type_fold"/>
</dbReference>